<name>E3BQ65_9VIBR</name>
<evidence type="ECO:0000313" key="2">
    <source>
        <dbReference type="Proteomes" id="UP000002943"/>
    </source>
</evidence>
<dbReference type="STRING" id="796620.VIBC2010_05760"/>
<dbReference type="EMBL" id="AEIU01000114">
    <property type="protein sequence ID" value="EFP94793.1"/>
    <property type="molecule type" value="Genomic_DNA"/>
</dbReference>
<proteinExistence type="predicted"/>
<protein>
    <submittedName>
        <fullName evidence="1">Uncharacterized protein</fullName>
    </submittedName>
</protein>
<accession>E3BQ65</accession>
<reference evidence="1 2" key="1">
    <citation type="journal article" date="2012" name="Int. J. Syst. Evol. Microbiol.">
        <title>Vibrio caribbeanicus sp. nov., isolated from the marine sponge Scleritoderma cyanea.</title>
        <authorList>
            <person name="Hoffmann M."/>
            <person name="Monday S.R."/>
            <person name="Allard M.W."/>
            <person name="Strain E.A."/>
            <person name="Whittaker P."/>
            <person name="Naum M."/>
            <person name="McCarthy P.J."/>
            <person name="Lopez J.V."/>
            <person name="Fischer M."/>
            <person name="Brown E.W."/>
        </authorList>
    </citation>
    <scope>NUCLEOTIDE SEQUENCE [LARGE SCALE GENOMIC DNA]</scope>
    <source>
        <strain evidence="1 2">ATCC BAA-2122</strain>
    </source>
</reference>
<dbReference type="OrthoDB" id="5871922at2"/>
<sequence>MEKKTLYLETLVSEQAELSACFSRFGYVVSAIPSLGQVKVDFVGNPFGQPIMAKFSGKLTEQELIVAGKRRLKCHIEFANQDISLPIVTHIVFGVDPHACDLSFSAKKIQLDISDTIHIISGEAQSQIKGQNSTVITEGKHILSKAEMAQKLQAGVIKLN</sequence>
<dbReference type="eggNOG" id="ENOG5031PHW">
    <property type="taxonomic scope" value="Bacteria"/>
</dbReference>
<dbReference type="AlphaFoldDB" id="E3BQ65"/>
<keyword evidence="2" id="KW-1185">Reference proteome</keyword>
<dbReference type="RefSeq" id="WP_009603330.1">
    <property type="nucleotide sequence ID" value="NZ_AEIU01000114.1"/>
</dbReference>
<dbReference type="Proteomes" id="UP000002943">
    <property type="component" value="Unassembled WGS sequence"/>
</dbReference>
<evidence type="ECO:0000313" key="1">
    <source>
        <dbReference type="EMBL" id="EFP94793.1"/>
    </source>
</evidence>
<organism evidence="1 2">
    <name type="scientific">Vibrio caribbeanicus ATCC BAA-2122</name>
    <dbReference type="NCBI Taxonomy" id="796620"/>
    <lineage>
        <taxon>Bacteria</taxon>
        <taxon>Pseudomonadati</taxon>
        <taxon>Pseudomonadota</taxon>
        <taxon>Gammaproteobacteria</taxon>
        <taxon>Vibrionales</taxon>
        <taxon>Vibrionaceae</taxon>
        <taxon>Vibrio</taxon>
    </lineage>
</organism>
<gene>
    <name evidence="1" type="ORF">VIBC2010_05760</name>
</gene>
<comment type="caution">
    <text evidence="1">The sequence shown here is derived from an EMBL/GenBank/DDBJ whole genome shotgun (WGS) entry which is preliminary data.</text>
</comment>